<evidence type="ECO:0000259" key="12">
    <source>
        <dbReference type="PROSITE" id="PS51278"/>
    </source>
</evidence>
<evidence type="ECO:0000256" key="1">
    <source>
        <dbReference type="ARBA" id="ARBA00005187"/>
    </source>
</evidence>
<evidence type="ECO:0000256" key="10">
    <source>
        <dbReference type="PIRSR" id="PIRSR001589-2"/>
    </source>
</evidence>
<comment type="catalytic activity">
    <reaction evidence="8">
        <text>L-aspartate + L-glutamine + ATP + H2O = L-asparagine + L-glutamate + AMP + diphosphate + H(+)</text>
        <dbReference type="Rhea" id="RHEA:12228"/>
        <dbReference type="ChEBI" id="CHEBI:15377"/>
        <dbReference type="ChEBI" id="CHEBI:15378"/>
        <dbReference type="ChEBI" id="CHEBI:29985"/>
        <dbReference type="ChEBI" id="CHEBI:29991"/>
        <dbReference type="ChEBI" id="CHEBI:30616"/>
        <dbReference type="ChEBI" id="CHEBI:33019"/>
        <dbReference type="ChEBI" id="CHEBI:58048"/>
        <dbReference type="ChEBI" id="CHEBI:58359"/>
        <dbReference type="ChEBI" id="CHEBI:456215"/>
        <dbReference type="EC" id="6.3.5.4"/>
    </reaction>
</comment>
<dbReference type="GO" id="GO:0005829">
    <property type="term" value="C:cytosol"/>
    <property type="evidence" value="ECO:0007669"/>
    <property type="project" value="TreeGrafter"/>
</dbReference>
<dbReference type="Gene3D" id="3.40.50.620">
    <property type="entry name" value="HUPs"/>
    <property type="match status" value="1"/>
</dbReference>
<feature type="binding site" evidence="10">
    <location>
        <position position="263"/>
    </location>
    <ligand>
        <name>ATP</name>
        <dbReference type="ChEBI" id="CHEBI:30616"/>
    </ligand>
</feature>
<keyword evidence="9" id="KW-0028">Amino-acid biosynthesis</keyword>
<evidence type="ECO:0000256" key="8">
    <source>
        <dbReference type="ARBA" id="ARBA00048741"/>
    </source>
</evidence>
<evidence type="ECO:0000256" key="4">
    <source>
        <dbReference type="ARBA" id="ARBA00022741"/>
    </source>
</evidence>
<evidence type="ECO:0000256" key="2">
    <source>
        <dbReference type="ARBA" id="ARBA00005752"/>
    </source>
</evidence>
<proteinExistence type="inferred from homology"/>
<feature type="domain" description="Glutamine amidotransferase type-2" evidence="12">
    <location>
        <begin position="2"/>
        <end position="216"/>
    </location>
</feature>
<evidence type="ECO:0000256" key="5">
    <source>
        <dbReference type="ARBA" id="ARBA00022840"/>
    </source>
</evidence>
<dbReference type="Pfam" id="PF00733">
    <property type="entry name" value="Asn_synthase"/>
    <property type="match status" value="1"/>
</dbReference>
<dbReference type="RefSeq" id="WP_084578425.1">
    <property type="nucleotide sequence ID" value="NZ_CP155572.1"/>
</dbReference>
<dbReference type="GO" id="GO:0006529">
    <property type="term" value="P:asparagine biosynthetic process"/>
    <property type="evidence" value="ECO:0007669"/>
    <property type="project" value="UniProtKB-KW"/>
</dbReference>
<accession>A0A1W2F164</accession>
<evidence type="ECO:0000313" key="13">
    <source>
        <dbReference type="EMBL" id="SMD15572.1"/>
    </source>
</evidence>
<protein>
    <recommendedName>
        <fullName evidence="3">asparagine synthase (glutamine-hydrolyzing)</fullName>
        <ecNumber evidence="3">6.3.5.4</ecNumber>
    </recommendedName>
</protein>
<feature type="active site" description="For GATase activity" evidence="9">
    <location>
        <position position="2"/>
    </location>
</feature>
<dbReference type="PANTHER" id="PTHR43284">
    <property type="entry name" value="ASPARAGINE SYNTHETASE (GLUTAMINE-HYDROLYZING)"/>
    <property type="match status" value="1"/>
</dbReference>
<dbReference type="CDD" id="cd00712">
    <property type="entry name" value="AsnB"/>
    <property type="match status" value="1"/>
</dbReference>
<keyword evidence="4 10" id="KW-0547">Nucleotide-binding</keyword>
<dbReference type="Proteomes" id="UP000192738">
    <property type="component" value="Unassembled WGS sequence"/>
</dbReference>
<dbReference type="InterPro" id="IPR029055">
    <property type="entry name" value="Ntn_hydrolases_N"/>
</dbReference>
<dbReference type="InterPro" id="IPR014729">
    <property type="entry name" value="Rossmann-like_a/b/a_fold"/>
</dbReference>
<keyword evidence="5 10" id="KW-0067">ATP-binding</keyword>
<dbReference type="PANTHER" id="PTHR43284:SF1">
    <property type="entry name" value="ASPARAGINE SYNTHETASE"/>
    <property type="match status" value="1"/>
</dbReference>
<organism evidence="13 14">
    <name type="scientific">Sporomusa malonica</name>
    <dbReference type="NCBI Taxonomy" id="112901"/>
    <lineage>
        <taxon>Bacteria</taxon>
        <taxon>Bacillati</taxon>
        <taxon>Bacillota</taxon>
        <taxon>Negativicutes</taxon>
        <taxon>Selenomonadales</taxon>
        <taxon>Sporomusaceae</taxon>
        <taxon>Sporomusa</taxon>
    </lineage>
</organism>
<comment type="pathway">
    <text evidence="1">Amino-acid biosynthesis; L-asparagine biosynthesis; L-asparagine from L-aspartate (L-Gln route): step 1/1.</text>
</comment>
<dbReference type="InterPro" id="IPR001962">
    <property type="entry name" value="Asn_synthase"/>
</dbReference>
<evidence type="ECO:0000256" key="7">
    <source>
        <dbReference type="ARBA" id="ARBA00022962"/>
    </source>
</evidence>
<dbReference type="EC" id="6.3.5.4" evidence="3"/>
<dbReference type="CDD" id="cd01991">
    <property type="entry name" value="Asn_synthase_B_C"/>
    <property type="match status" value="1"/>
</dbReference>
<dbReference type="InterPro" id="IPR051786">
    <property type="entry name" value="ASN_synthetase/amidase"/>
</dbReference>
<gene>
    <name evidence="13" type="ORF">SAMN04488500_13813</name>
</gene>
<evidence type="ECO:0000256" key="3">
    <source>
        <dbReference type="ARBA" id="ARBA00012737"/>
    </source>
</evidence>
<sequence length="614" mass="69532">MCGITGWIDWQENLTEKSHILSAMVETLAARGPDAQGAYITPHAALGHRRLSVIDPVGGAQPMIRFRGDQKFVITYNGELYNTPEIRLALEDRGHRFSTHCDTEVLLVAFIEWGPACVERFNGIYAFGIWDEANQSLFLARDRIGVKPLFYAERGSSFIFGSELKTLLANPLVRPEINEEGLAEVFMIGPSRTPGHGVFRDVKELKPGHCMIYNRQGKFVKQYWALESRPHTDDFSVTSSKVRELLIDTAKRQLVSDVPLCTLLSGGLDSSALTALAVMSHKHSDLGSLHTYSVDYVDNEVHFKANSFQPNPDAPWVTRVSEHFGTYHHNILLDTPELAESLKPAALVRDLPGMADIDTSLYLFCREIKKGATVALSGECADEVFGGYPWFQREDMINATTFPWSPRPEIRIPWLKAEIQAKIKPAEYVAQRYSDALAEVPHLPGEDARSARMREIFYLSLTRFMPTLLDRKDRMSMAFGLEVRVPFCDHRIVEYVWNVPWSMKNYQNREKGLLRHALEGILPEDVLWRKKSPYPKTHNPAYTRAVVGEALTILNDPTSPLKDILAIDKLKEIAQTDLSASNIPWFGQLMSGPQLFAYLIQADHWMREYKVQVV</sequence>
<dbReference type="SUPFAM" id="SSF56235">
    <property type="entry name" value="N-terminal nucleophile aminohydrolases (Ntn hydrolases)"/>
    <property type="match status" value="1"/>
</dbReference>
<evidence type="ECO:0000256" key="6">
    <source>
        <dbReference type="ARBA" id="ARBA00022888"/>
    </source>
</evidence>
<dbReference type="GO" id="GO:0005524">
    <property type="term" value="F:ATP binding"/>
    <property type="evidence" value="ECO:0007669"/>
    <property type="project" value="UniProtKB-KW"/>
</dbReference>
<dbReference type="InterPro" id="IPR017932">
    <property type="entry name" value="GATase_2_dom"/>
</dbReference>
<dbReference type="STRING" id="112901.SAMN04488500_13813"/>
<dbReference type="OrthoDB" id="9763290at2"/>
<feature type="site" description="Important for beta-aspartyl-AMP intermediate formation" evidence="11">
    <location>
        <position position="379"/>
    </location>
</feature>
<dbReference type="SUPFAM" id="SSF52402">
    <property type="entry name" value="Adenine nucleotide alpha hydrolases-like"/>
    <property type="match status" value="1"/>
</dbReference>
<dbReference type="EMBL" id="FWXI01000038">
    <property type="protein sequence ID" value="SMD15572.1"/>
    <property type="molecule type" value="Genomic_DNA"/>
</dbReference>
<feature type="binding site" evidence="10">
    <location>
        <position position="294"/>
    </location>
    <ligand>
        <name>ATP</name>
        <dbReference type="ChEBI" id="CHEBI:30616"/>
    </ligand>
</feature>
<name>A0A1W2F164_9FIRM</name>
<dbReference type="Gene3D" id="3.60.20.10">
    <property type="entry name" value="Glutamine Phosphoribosylpyrophosphate, subunit 1, domain 1"/>
    <property type="match status" value="1"/>
</dbReference>
<dbReference type="AlphaFoldDB" id="A0A1W2F164"/>
<dbReference type="InterPro" id="IPR006426">
    <property type="entry name" value="Asn_synth_AEB"/>
</dbReference>
<keyword evidence="14" id="KW-1185">Reference proteome</keyword>
<feature type="binding site" evidence="10">
    <location>
        <position position="102"/>
    </location>
    <ligand>
        <name>L-glutamine</name>
        <dbReference type="ChEBI" id="CHEBI:58359"/>
    </ligand>
</feature>
<dbReference type="GO" id="GO:0004066">
    <property type="term" value="F:asparagine synthase (glutamine-hydrolyzing) activity"/>
    <property type="evidence" value="ECO:0007669"/>
    <property type="project" value="UniProtKB-EC"/>
</dbReference>
<dbReference type="PIRSF" id="PIRSF001589">
    <property type="entry name" value="Asn_synthetase_glu-h"/>
    <property type="match status" value="1"/>
</dbReference>
<evidence type="ECO:0000313" key="14">
    <source>
        <dbReference type="Proteomes" id="UP000192738"/>
    </source>
</evidence>
<dbReference type="PROSITE" id="PS51278">
    <property type="entry name" value="GATASE_TYPE_2"/>
    <property type="match status" value="1"/>
</dbReference>
<dbReference type="NCBIfam" id="TIGR01536">
    <property type="entry name" value="asn_synth_AEB"/>
    <property type="match status" value="1"/>
</dbReference>
<dbReference type="InterPro" id="IPR033738">
    <property type="entry name" value="AsnB_N"/>
</dbReference>
<evidence type="ECO:0000256" key="9">
    <source>
        <dbReference type="PIRSR" id="PIRSR001589-1"/>
    </source>
</evidence>
<keyword evidence="7 9" id="KW-0315">Glutamine amidotransferase</keyword>
<reference evidence="13 14" key="1">
    <citation type="submission" date="2017-04" db="EMBL/GenBank/DDBJ databases">
        <authorList>
            <person name="Afonso C.L."/>
            <person name="Miller P.J."/>
            <person name="Scott M.A."/>
            <person name="Spackman E."/>
            <person name="Goraichik I."/>
            <person name="Dimitrov K.M."/>
            <person name="Suarez D.L."/>
            <person name="Swayne D.E."/>
        </authorList>
    </citation>
    <scope>NUCLEOTIDE SEQUENCE [LARGE SCALE GENOMIC DNA]</scope>
    <source>
        <strain evidence="13 14">DSM 5090</strain>
    </source>
</reference>
<dbReference type="Pfam" id="PF13537">
    <property type="entry name" value="GATase_7"/>
    <property type="match status" value="1"/>
</dbReference>
<feature type="binding site" evidence="10">
    <location>
        <begin position="377"/>
        <end position="378"/>
    </location>
    <ligand>
        <name>ATP</name>
        <dbReference type="ChEBI" id="CHEBI:30616"/>
    </ligand>
</feature>
<comment type="similarity">
    <text evidence="2">Belongs to the asparagine synthetase family.</text>
</comment>
<keyword evidence="6 9" id="KW-0061">Asparagine biosynthesis</keyword>
<evidence type="ECO:0000256" key="11">
    <source>
        <dbReference type="PIRSR" id="PIRSR001589-3"/>
    </source>
</evidence>